<dbReference type="PANTHER" id="PTHR22748:SF4">
    <property type="entry name" value="DNA-(APURINIC OR APYRIMIDINIC SITE) ENDONUCLEASE 2"/>
    <property type="match status" value="1"/>
</dbReference>
<keyword evidence="5" id="KW-0378">Hydrolase</keyword>
<feature type="binding site" evidence="8">
    <location>
        <position position="12"/>
    </location>
    <ligand>
        <name>Mg(2+)</name>
        <dbReference type="ChEBI" id="CHEBI:18420"/>
        <label>1</label>
    </ligand>
</feature>
<keyword evidence="4 8" id="KW-0479">Metal-binding</keyword>
<evidence type="ECO:0000256" key="9">
    <source>
        <dbReference type="PIRSR" id="PIRSR604808-3"/>
    </source>
</evidence>
<dbReference type="SUPFAM" id="SSF56219">
    <property type="entry name" value="DNase I-like"/>
    <property type="match status" value="1"/>
</dbReference>
<dbReference type="EC" id="3.1.11.2" evidence="3"/>
<feature type="site" description="Interaction with DNA substrate" evidence="9">
    <location>
        <position position="261"/>
    </location>
</feature>
<dbReference type="GO" id="GO:0006284">
    <property type="term" value="P:base-excision repair"/>
    <property type="evidence" value="ECO:0007669"/>
    <property type="project" value="TreeGrafter"/>
</dbReference>
<evidence type="ECO:0000259" key="11">
    <source>
        <dbReference type="Pfam" id="PF03372"/>
    </source>
</evidence>
<evidence type="ECO:0000256" key="3">
    <source>
        <dbReference type="ARBA" id="ARBA00012115"/>
    </source>
</evidence>
<dbReference type="GO" id="GO:0008081">
    <property type="term" value="F:phosphoric diester hydrolase activity"/>
    <property type="evidence" value="ECO:0007669"/>
    <property type="project" value="TreeGrafter"/>
</dbReference>
<keyword evidence="6 8" id="KW-0460">Magnesium</keyword>
<evidence type="ECO:0000256" key="4">
    <source>
        <dbReference type="ARBA" id="ARBA00022723"/>
    </source>
</evidence>
<evidence type="ECO:0000313" key="13">
    <source>
        <dbReference type="Proteomes" id="UP000762676"/>
    </source>
</evidence>
<dbReference type="GO" id="GO:0046872">
    <property type="term" value="F:metal ion binding"/>
    <property type="evidence" value="ECO:0007669"/>
    <property type="project" value="UniProtKB-KW"/>
</dbReference>
<keyword evidence="10" id="KW-0175">Coiled coil</keyword>
<comment type="cofactor">
    <cofactor evidence="8">
        <name>Mg(2+)</name>
        <dbReference type="ChEBI" id="CHEBI:18420"/>
    </cofactor>
    <cofactor evidence="8">
        <name>Mn(2+)</name>
        <dbReference type="ChEBI" id="CHEBI:29035"/>
    </cofactor>
    <text evidence="8">Probably binds two magnesium or manganese ions per subunit.</text>
</comment>
<feature type="binding site" evidence="8">
    <location>
        <position position="261"/>
    </location>
    <ligand>
        <name>Mg(2+)</name>
        <dbReference type="ChEBI" id="CHEBI:18420"/>
        <label>1</label>
    </ligand>
</feature>
<dbReference type="CDD" id="cd09076">
    <property type="entry name" value="L1-EN"/>
    <property type="match status" value="1"/>
</dbReference>
<evidence type="ECO:0000256" key="8">
    <source>
        <dbReference type="PIRSR" id="PIRSR604808-2"/>
    </source>
</evidence>
<keyword evidence="13" id="KW-1185">Reference proteome</keyword>
<dbReference type="Pfam" id="PF03372">
    <property type="entry name" value="Exo_endo_phos"/>
    <property type="match status" value="1"/>
</dbReference>
<dbReference type="EMBL" id="BMAT01008606">
    <property type="protein sequence ID" value="GFR89107.1"/>
    <property type="molecule type" value="Genomic_DNA"/>
</dbReference>
<dbReference type="Gene3D" id="3.60.10.10">
    <property type="entry name" value="Endonuclease/exonuclease/phosphatase"/>
    <property type="match status" value="1"/>
</dbReference>
<dbReference type="GO" id="GO:0008311">
    <property type="term" value="F:double-stranded DNA 3'-5' DNA exonuclease activity"/>
    <property type="evidence" value="ECO:0007669"/>
    <property type="project" value="UniProtKB-EC"/>
</dbReference>
<dbReference type="GO" id="GO:0005634">
    <property type="term" value="C:nucleus"/>
    <property type="evidence" value="ECO:0007669"/>
    <property type="project" value="TreeGrafter"/>
</dbReference>
<protein>
    <recommendedName>
        <fullName evidence="3">exodeoxyribonuclease III</fullName>
        <ecNumber evidence="3">3.1.11.2</ecNumber>
    </recommendedName>
</protein>
<dbReference type="GO" id="GO:0003906">
    <property type="term" value="F:DNA-(apurinic or apyrimidinic site) endonuclease activity"/>
    <property type="evidence" value="ECO:0007669"/>
    <property type="project" value="TreeGrafter"/>
</dbReference>
<feature type="binding site" evidence="8">
    <location>
        <position position="41"/>
    </location>
    <ligand>
        <name>Mg(2+)</name>
        <dbReference type="ChEBI" id="CHEBI:18420"/>
        <label>1</label>
    </ligand>
</feature>
<feature type="binding site" evidence="8">
    <location>
        <position position="260"/>
    </location>
    <ligand>
        <name>Mg(2+)</name>
        <dbReference type="ChEBI" id="CHEBI:18420"/>
        <label>1</label>
    </ligand>
</feature>
<dbReference type="InterPro" id="IPR005135">
    <property type="entry name" value="Endo/exonuclease/phosphatase"/>
</dbReference>
<evidence type="ECO:0000256" key="1">
    <source>
        <dbReference type="ARBA" id="ARBA00000493"/>
    </source>
</evidence>
<sequence length="507" mass="58990">MNGCVLNIGSFNVRTLQNAIRKEQLSEDFQKYNLDLLCLQETKIQNGEDQNINGHRLICFPSESRYYGIGFFIHKKWSANIYRTWKISDRIYALQLIINSDKPPLNQGKTNLITIINVYAPTSQRSEKHPDEKERFYKQLNEIIDSLENKTILFVAGDFDAKIGKYKEGETCLGKYSKGQRNDNGNTHIELCEDKKLFISSSAFNHPARHQTTWVGQRKDRSTGNIINIFNQIDYILCQQRHKHLLVNARSYAGTILTSDHKLVKTSLQLEQHRVWRKALCRPKRQEPKVNIANLINTEECRTKYQHTLDSQLARLTARPCRSDNPAQSMSERLGDIQAAIKQSSKESLGLVTTTKQRKHTDPEISVLSKEQKEIKIKIQNTKDDNETRARLKIERNKILHTIRKQIKLHNQEIERKLEDINQAQCDHAMFKATKLLNQKHFENPKVEDREGKLATRPNDILEIVSSQGCKCFNKKFSEITRRFETCPKMLKKEDDYNYAELFAFKP</sequence>
<evidence type="ECO:0000313" key="12">
    <source>
        <dbReference type="EMBL" id="GFR89107.1"/>
    </source>
</evidence>
<name>A0AAV4GTP8_9GAST</name>
<feature type="binding site" evidence="8">
    <location>
        <position position="158"/>
    </location>
    <ligand>
        <name>Mg(2+)</name>
        <dbReference type="ChEBI" id="CHEBI:18420"/>
        <label>1</label>
    </ligand>
</feature>
<comment type="catalytic activity">
    <reaction evidence="1">
        <text>Exonucleolytic cleavage in the 3'- to 5'-direction to yield nucleoside 5'-phosphates.</text>
        <dbReference type="EC" id="3.1.11.2"/>
    </reaction>
</comment>
<dbReference type="Proteomes" id="UP000762676">
    <property type="component" value="Unassembled WGS sequence"/>
</dbReference>
<evidence type="ECO:0000256" key="6">
    <source>
        <dbReference type="ARBA" id="ARBA00022842"/>
    </source>
</evidence>
<dbReference type="InterPro" id="IPR036691">
    <property type="entry name" value="Endo/exonu/phosph_ase_sf"/>
</dbReference>
<feature type="site" description="Important for catalytic activity" evidence="9">
    <location>
        <position position="234"/>
    </location>
</feature>
<evidence type="ECO:0000256" key="2">
    <source>
        <dbReference type="ARBA" id="ARBA00007092"/>
    </source>
</evidence>
<feature type="coiled-coil region" evidence="10">
    <location>
        <begin position="400"/>
        <end position="427"/>
    </location>
</feature>
<comment type="similarity">
    <text evidence="2">Belongs to the DNA repair enzymes AP/ExoA family.</text>
</comment>
<feature type="active site" evidence="7">
    <location>
        <position position="119"/>
    </location>
</feature>
<feature type="active site" description="Proton donor/acceptor" evidence="7">
    <location>
        <position position="158"/>
    </location>
</feature>
<evidence type="ECO:0000256" key="7">
    <source>
        <dbReference type="PIRSR" id="PIRSR604808-1"/>
    </source>
</evidence>
<comment type="caution">
    <text evidence="12">The sequence shown here is derived from an EMBL/GenBank/DDBJ whole genome shotgun (WGS) entry which is preliminary data.</text>
</comment>
<dbReference type="PANTHER" id="PTHR22748">
    <property type="entry name" value="AP ENDONUCLEASE"/>
    <property type="match status" value="1"/>
</dbReference>
<dbReference type="InterPro" id="IPR004808">
    <property type="entry name" value="AP_endonuc_1"/>
</dbReference>
<proteinExistence type="inferred from homology"/>
<gene>
    <name evidence="12" type="ORF">ElyMa_004270000</name>
</gene>
<accession>A0AAV4GTP8</accession>
<organism evidence="12 13">
    <name type="scientific">Elysia marginata</name>
    <dbReference type="NCBI Taxonomy" id="1093978"/>
    <lineage>
        <taxon>Eukaryota</taxon>
        <taxon>Metazoa</taxon>
        <taxon>Spiralia</taxon>
        <taxon>Lophotrochozoa</taxon>
        <taxon>Mollusca</taxon>
        <taxon>Gastropoda</taxon>
        <taxon>Heterobranchia</taxon>
        <taxon>Euthyneura</taxon>
        <taxon>Panpulmonata</taxon>
        <taxon>Sacoglossa</taxon>
        <taxon>Placobranchoidea</taxon>
        <taxon>Plakobranchidae</taxon>
        <taxon>Elysia</taxon>
    </lineage>
</organism>
<dbReference type="AlphaFoldDB" id="A0AAV4GTP8"/>
<keyword evidence="8" id="KW-0464">Manganese</keyword>
<evidence type="ECO:0000256" key="10">
    <source>
        <dbReference type="SAM" id="Coils"/>
    </source>
</evidence>
<feature type="active site" description="Proton acceptor" evidence="7">
    <location>
        <position position="261"/>
    </location>
</feature>
<evidence type="ECO:0000256" key="5">
    <source>
        <dbReference type="ARBA" id="ARBA00022801"/>
    </source>
</evidence>
<feature type="domain" description="Endonuclease/exonuclease/phosphatase" evidence="11">
    <location>
        <begin position="9"/>
        <end position="240"/>
    </location>
</feature>
<reference evidence="12 13" key="1">
    <citation type="journal article" date="2021" name="Elife">
        <title>Chloroplast acquisition without the gene transfer in kleptoplastic sea slugs, Plakobranchus ocellatus.</title>
        <authorList>
            <person name="Maeda T."/>
            <person name="Takahashi S."/>
            <person name="Yoshida T."/>
            <person name="Shimamura S."/>
            <person name="Takaki Y."/>
            <person name="Nagai Y."/>
            <person name="Toyoda A."/>
            <person name="Suzuki Y."/>
            <person name="Arimoto A."/>
            <person name="Ishii H."/>
            <person name="Satoh N."/>
            <person name="Nishiyama T."/>
            <person name="Hasebe M."/>
            <person name="Maruyama T."/>
            <person name="Minagawa J."/>
            <person name="Obokata J."/>
            <person name="Shigenobu S."/>
        </authorList>
    </citation>
    <scope>NUCLEOTIDE SEQUENCE [LARGE SCALE GENOMIC DNA]</scope>
</reference>